<gene>
    <name evidence="2" type="ORF">DARMORV10_A03P38580.1</name>
</gene>
<name>A0A816VQC2_BRANA</name>
<protein>
    <submittedName>
        <fullName evidence="2">(rape) hypothetical protein</fullName>
    </submittedName>
</protein>
<evidence type="ECO:0000313" key="2">
    <source>
        <dbReference type="EMBL" id="CAF2127530.1"/>
    </source>
</evidence>
<proteinExistence type="predicted"/>
<feature type="transmembrane region" description="Helical" evidence="1">
    <location>
        <begin position="20"/>
        <end position="42"/>
    </location>
</feature>
<sequence length="47" mass="5428">LIGSSKTSSVNGCILGLTKFIFFSFFLSNIFLFFLRSCRFFFSFLRA</sequence>
<keyword evidence="1" id="KW-0472">Membrane</keyword>
<evidence type="ECO:0000256" key="1">
    <source>
        <dbReference type="SAM" id="Phobius"/>
    </source>
</evidence>
<keyword evidence="1" id="KW-1133">Transmembrane helix</keyword>
<keyword evidence="1" id="KW-0812">Transmembrane</keyword>
<dbReference type="EMBL" id="HG994357">
    <property type="protein sequence ID" value="CAF2127530.1"/>
    <property type="molecule type" value="Genomic_DNA"/>
</dbReference>
<reference evidence="2" key="1">
    <citation type="submission" date="2021-01" db="EMBL/GenBank/DDBJ databases">
        <authorList>
            <consortium name="Genoscope - CEA"/>
            <person name="William W."/>
        </authorList>
    </citation>
    <scope>NUCLEOTIDE SEQUENCE</scope>
</reference>
<organism evidence="2">
    <name type="scientific">Brassica napus</name>
    <name type="common">Rape</name>
    <dbReference type="NCBI Taxonomy" id="3708"/>
    <lineage>
        <taxon>Eukaryota</taxon>
        <taxon>Viridiplantae</taxon>
        <taxon>Streptophyta</taxon>
        <taxon>Embryophyta</taxon>
        <taxon>Tracheophyta</taxon>
        <taxon>Spermatophyta</taxon>
        <taxon>Magnoliopsida</taxon>
        <taxon>eudicotyledons</taxon>
        <taxon>Gunneridae</taxon>
        <taxon>Pentapetalae</taxon>
        <taxon>rosids</taxon>
        <taxon>malvids</taxon>
        <taxon>Brassicales</taxon>
        <taxon>Brassicaceae</taxon>
        <taxon>Brassiceae</taxon>
        <taxon>Brassica</taxon>
    </lineage>
</organism>
<dbReference type="AlphaFoldDB" id="A0A816VQC2"/>
<feature type="non-terminal residue" evidence="2">
    <location>
        <position position="1"/>
    </location>
</feature>
<dbReference type="Proteomes" id="UP001295469">
    <property type="component" value="Chromosome A03"/>
</dbReference>
<accession>A0A816VQC2</accession>